<sequence length="386" mass="41399">MSGFNDERFSRRELDSKSCRPSNCKAHCEPACSSHQKCVLMVMTACGQCPASQCVDLSALTMPSTDATTINQNVNAGSGNRVGLIAGLATGLSVAALIGFSVAGLVYYRRRRRQRPDAMDADPKRSSRFTLPVVQQQLPPAPPPAAALWPLLPERKQQHSSPPSTNITPPVFVDSLQIPSLAVSPSSPSPSSTTTPRSMSNTTIRRSLNLAPQRPSLYSSTTNTIAGPTPLNRSSSVRVTKYDHPSGQLDTLADDDLNQPVQLRRAVSVNRRQKSDLSRNASVRSMPSSQSRMDESDSVSGISEGSSVPILYAKPTLVRISTVSRKDASGVTRKASVRRVINDQPSPPAPSHPPPPSSSTRHSVAESSHSSIGDGEITVIWDPSHH</sequence>
<reference evidence="3 4" key="1">
    <citation type="submission" date="2016-07" db="EMBL/GenBank/DDBJ databases">
        <title>Pervasive Adenine N6-methylation of Active Genes in Fungi.</title>
        <authorList>
            <consortium name="DOE Joint Genome Institute"/>
            <person name="Mondo S.J."/>
            <person name="Dannebaum R.O."/>
            <person name="Kuo R.C."/>
            <person name="Labutti K."/>
            <person name="Haridas S."/>
            <person name="Kuo A."/>
            <person name="Salamov A."/>
            <person name="Ahrendt S.R."/>
            <person name="Lipzen A."/>
            <person name="Sullivan W."/>
            <person name="Andreopoulos W.B."/>
            <person name="Clum A."/>
            <person name="Lindquist E."/>
            <person name="Daum C."/>
            <person name="Ramamoorthy G.K."/>
            <person name="Gryganskyi A."/>
            <person name="Culley D."/>
            <person name="Magnuson J.K."/>
            <person name="James T.Y."/>
            <person name="O'Malley M.A."/>
            <person name="Stajich J.E."/>
            <person name="Spatafora J.W."/>
            <person name="Visel A."/>
            <person name="Grigoriev I.V."/>
        </authorList>
    </citation>
    <scope>NUCLEOTIDE SEQUENCE [LARGE SCALE GENOMIC DNA]</scope>
    <source>
        <strain evidence="3 4">NRRL 2496</strain>
    </source>
</reference>
<feature type="transmembrane region" description="Helical" evidence="2">
    <location>
        <begin position="84"/>
        <end position="108"/>
    </location>
</feature>
<evidence type="ECO:0000313" key="3">
    <source>
        <dbReference type="EMBL" id="ORY97790.1"/>
    </source>
</evidence>
<feature type="compositionally biased region" description="Polar residues" evidence="1">
    <location>
        <begin position="278"/>
        <end position="291"/>
    </location>
</feature>
<evidence type="ECO:0000256" key="2">
    <source>
        <dbReference type="SAM" id="Phobius"/>
    </source>
</evidence>
<comment type="caution">
    <text evidence="3">The sequence shown here is derived from an EMBL/GenBank/DDBJ whole genome shotgun (WGS) entry which is preliminary data.</text>
</comment>
<dbReference type="OMA" id="CAKPTMV"/>
<keyword evidence="4" id="KW-1185">Reference proteome</keyword>
<organism evidence="3 4">
    <name type="scientific">Syncephalastrum racemosum</name>
    <name type="common">Filamentous fungus</name>
    <dbReference type="NCBI Taxonomy" id="13706"/>
    <lineage>
        <taxon>Eukaryota</taxon>
        <taxon>Fungi</taxon>
        <taxon>Fungi incertae sedis</taxon>
        <taxon>Mucoromycota</taxon>
        <taxon>Mucoromycotina</taxon>
        <taxon>Mucoromycetes</taxon>
        <taxon>Mucorales</taxon>
        <taxon>Syncephalastraceae</taxon>
        <taxon>Syncephalastrum</taxon>
    </lineage>
</organism>
<keyword evidence="2" id="KW-0812">Transmembrane</keyword>
<dbReference type="InParanoid" id="A0A1X2HFV0"/>
<protein>
    <recommendedName>
        <fullName evidence="5">Membrane anchor Opy2 N-terminal domain-containing protein</fullName>
    </recommendedName>
</protein>
<feature type="compositionally biased region" description="Low complexity" evidence="1">
    <location>
        <begin position="182"/>
        <end position="203"/>
    </location>
</feature>
<accession>A0A1X2HFV0</accession>
<feature type="region of interest" description="Disordered" evidence="1">
    <location>
        <begin position="182"/>
        <end position="305"/>
    </location>
</feature>
<keyword evidence="2" id="KW-0472">Membrane</keyword>
<gene>
    <name evidence="3" type="ORF">BCR43DRAFT_490364</name>
</gene>
<evidence type="ECO:0000256" key="1">
    <source>
        <dbReference type="SAM" id="MobiDB-lite"/>
    </source>
</evidence>
<feature type="compositionally biased region" description="Polar residues" evidence="1">
    <location>
        <begin position="360"/>
        <end position="371"/>
    </location>
</feature>
<name>A0A1X2HFV0_SYNRA</name>
<feature type="compositionally biased region" description="Polar residues" evidence="1">
    <location>
        <begin position="216"/>
        <end position="238"/>
    </location>
</feature>
<feature type="compositionally biased region" description="Pro residues" evidence="1">
    <location>
        <begin position="345"/>
        <end position="357"/>
    </location>
</feature>
<keyword evidence="2" id="KW-1133">Transmembrane helix</keyword>
<evidence type="ECO:0000313" key="4">
    <source>
        <dbReference type="Proteomes" id="UP000242180"/>
    </source>
</evidence>
<dbReference type="Proteomes" id="UP000242180">
    <property type="component" value="Unassembled WGS sequence"/>
</dbReference>
<dbReference type="EMBL" id="MCGN01000004">
    <property type="protein sequence ID" value="ORY97790.1"/>
    <property type="molecule type" value="Genomic_DNA"/>
</dbReference>
<dbReference type="AlphaFoldDB" id="A0A1X2HFV0"/>
<proteinExistence type="predicted"/>
<dbReference type="OrthoDB" id="2284384at2759"/>
<evidence type="ECO:0008006" key="5">
    <source>
        <dbReference type="Google" id="ProtNLM"/>
    </source>
</evidence>
<feature type="region of interest" description="Disordered" evidence="1">
    <location>
        <begin position="323"/>
        <end position="386"/>
    </location>
</feature>